<reference evidence="3" key="1">
    <citation type="submission" date="2021-02" db="EMBL/GenBank/DDBJ databases">
        <authorList>
            <person name="Nowell W R."/>
        </authorList>
    </citation>
    <scope>NUCLEOTIDE SEQUENCE</scope>
</reference>
<protein>
    <submittedName>
        <fullName evidence="3">Uncharacterized protein</fullName>
    </submittedName>
</protein>
<sequence>MSNPVSKQPGGGSTAEFFPYNNQWKETLFGSFKPCPRSAYACICGQCFVGQLADRLGEHFITCCIVPGSLLALRTKVRTVYKIEGTMIKDCLVTSCCTGPCAAMQIEHELNHRGVPAKRAK</sequence>
<gene>
    <name evidence="2" type="ORF">EDS130_LOCUS5661</name>
    <name evidence="3" type="ORF">XAT740_LOCUS32873</name>
</gene>
<dbReference type="InterPro" id="IPR006461">
    <property type="entry name" value="PLAC_motif_containing"/>
</dbReference>
<dbReference type="Proteomes" id="UP000663828">
    <property type="component" value="Unassembled WGS sequence"/>
</dbReference>
<dbReference type="Proteomes" id="UP000663852">
    <property type="component" value="Unassembled WGS sequence"/>
</dbReference>
<comment type="caution">
    <text evidence="3">The sequence shown here is derived from an EMBL/GenBank/DDBJ whole genome shotgun (WGS) entry which is preliminary data.</text>
</comment>
<dbReference type="PANTHER" id="PTHR15907">
    <property type="entry name" value="DUF614 FAMILY PROTEIN-RELATED"/>
    <property type="match status" value="1"/>
</dbReference>
<comment type="similarity">
    <text evidence="1">Belongs to the cornifelin family.</text>
</comment>
<evidence type="ECO:0000313" key="2">
    <source>
        <dbReference type="EMBL" id="CAF0817293.1"/>
    </source>
</evidence>
<dbReference type="AlphaFoldDB" id="A0A815JBF4"/>
<dbReference type="Pfam" id="PF04749">
    <property type="entry name" value="PLAC8"/>
    <property type="match status" value="1"/>
</dbReference>
<keyword evidence="4" id="KW-1185">Reference proteome</keyword>
<proteinExistence type="inferred from homology"/>
<organism evidence="3 4">
    <name type="scientific">Adineta ricciae</name>
    <name type="common">Rotifer</name>
    <dbReference type="NCBI Taxonomy" id="249248"/>
    <lineage>
        <taxon>Eukaryota</taxon>
        <taxon>Metazoa</taxon>
        <taxon>Spiralia</taxon>
        <taxon>Gnathifera</taxon>
        <taxon>Rotifera</taxon>
        <taxon>Eurotatoria</taxon>
        <taxon>Bdelloidea</taxon>
        <taxon>Adinetida</taxon>
        <taxon>Adinetidae</taxon>
        <taxon>Adineta</taxon>
    </lineage>
</organism>
<dbReference type="OrthoDB" id="1045822at2759"/>
<evidence type="ECO:0000256" key="1">
    <source>
        <dbReference type="ARBA" id="ARBA00009024"/>
    </source>
</evidence>
<dbReference type="EMBL" id="CAJNOJ010000016">
    <property type="protein sequence ID" value="CAF0817293.1"/>
    <property type="molecule type" value="Genomic_DNA"/>
</dbReference>
<dbReference type="EMBL" id="CAJNOR010003097">
    <property type="protein sequence ID" value="CAF1377255.1"/>
    <property type="molecule type" value="Genomic_DNA"/>
</dbReference>
<accession>A0A815JBF4</accession>
<evidence type="ECO:0000313" key="4">
    <source>
        <dbReference type="Proteomes" id="UP000663828"/>
    </source>
</evidence>
<name>A0A815JBF4_ADIRI</name>
<evidence type="ECO:0000313" key="3">
    <source>
        <dbReference type="EMBL" id="CAF1377255.1"/>
    </source>
</evidence>